<dbReference type="Proteomes" id="UP001153334">
    <property type="component" value="Unassembled WGS sequence"/>
</dbReference>
<name>A0ACC2I589_9PEZI</name>
<gene>
    <name evidence="1" type="ORF">ONZ43_g5850</name>
</gene>
<sequence>MHAGYIRASPISGTGAALVVTPLNGTDTPFEGYRNLAEQSFASTYYGSQTFEGFYEWQALTKAWAEKEWASVTPWNPPSSRTLAPGQSMQFGLRFSVAKGGVRDLDATVSGTGTPVAVGVPGYIIPRGSPAQLFLQSSSSVSSISSDPSGALTVKEVSTGSYTVTPSSTAWGRVRLTVNYANGKTQTVHYHVTKASTDVLSNLGTFLTTKQWFSDTSDPFGRTYSVMTYDYEVGAIVTQDPRVWIAGLSDEGGTGAYLAAMMKQSIQPNADEVAKLEMFIDKVLWGTIQTSDYAVRKSIFYYDKSALPSYPYQTTFDWGSWTSWNKASAYAIDRAYNYVHVTAAYWSMYRVARAYPSLVKIHTWDWYLAQAYNTIIRAMKTDVGYNRDGLMGETVFGEILTDLTREGKATEASALSAAMKSRAAQWDSEAVPYGSEMAWDSTGQEYFGYTSTMTKTVNSVLGYMPTVPHWGWNGNARRYWDNLYGGKLQRIERQIHHYGSGLNALVLLSAFRSNASDWYLLQAGYGGTSGPLSNINQDGFASASFHSWPNTLKWDGYSGDYGPGFLGMALGSGTYAAQHPTFGVLVYGGTLTSSAGASSVTVTTQGPVRRKVFIGPLNVLLTTDAGVIDSFSYASDGSSISLTLTQLAGGPTASSAVVWVETTSGSAKYTVSSPAVTQSRQGWPIPLSSSAVTVQLKRA</sequence>
<accession>A0ACC2I589</accession>
<dbReference type="EMBL" id="JAPESX010001914">
    <property type="protein sequence ID" value="KAJ8110517.1"/>
    <property type="molecule type" value="Genomic_DNA"/>
</dbReference>
<evidence type="ECO:0000313" key="2">
    <source>
        <dbReference type="Proteomes" id="UP001153334"/>
    </source>
</evidence>
<comment type="caution">
    <text evidence="1">The sequence shown here is derived from an EMBL/GenBank/DDBJ whole genome shotgun (WGS) entry which is preliminary data.</text>
</comment>
<keyword evidence="2" id="KW-1185">Reference proteome</keyword>
<proteinExistence type="predicted"/>
<evidence type="ECO:0000313" key="1">
    <source>
        <dbReference type="EMBL" id="KAJ8110517.1"/>
    </source>
</evidence>
<organism evidence="1 2">
    <name type="scientific">Nemania bipapillata</name>
    <dbReference type="NCBI Taxonomy" id="110536"/>
    <lineage>
        <taxon>Eukaryota</taxon>
        <taxon>Fungi</taxon>
        <taxon>Dikarya</taxon>
        <taxon>Ascomycota</taxon>
        <taxon>Pezizomycotina</taxon>
        <taxon>Sordariomycetes</taxon>
        <taxon>Xylariomycetidae</taxon>
        <taxon>Xylariales</taxon>
        <taxon>Xylariaceae</taxon>
        <taxon>Nemania</taxon>
    </lineage>
</organism>
<reference evidence="1" key="1">
    <citation type="submission" date="2022-11" db="EMBL/GenBank/DDBJ databases">
        <title>Genome Sequence of Nemania bipapillata.</title>
        <authorList>
            <person name="Buettner E."/>
        </authorList>
    </citation>
    <scope>NUCLEOTIDE SEQUENCE</scope>
    <source>
        <strain evidence="1">CP14</strain>
    </source>
</reference>
<protein>
    <submittedName>
        <fullName evidence="1">Uncharacterized protein</fullName>
    </submittedName>
</protein>